<reference evidence="3" key="1">
    <citation type="submission" date="2021-01" db="EMBL/GenBank/DDBJ databases">
        <title>Whole genome shotgun sequence of Actinoplanes siamensis NBRC 109076.</title>
        <authorList>
            <person name="Komaki H."/>
            <person name="Tamura T."/>
        </authorList>
    </citation>
    <scope>NUCLEOTIDE SEQUENCE</scope>
    <source>
        <strain evidence="3">NBRC 109076</strain>
    </source>
</reference>
<protein>
    <submittedName>
        <fullName evidence="3">Uncharacterized protein</fullName>
    </submittedName>
</protein>
<keyword evidence="2" id="KW-0472">Membrane</keyword>
<sequence>MRGQQGRRLTPYQRNRAGTRDERDPCSRIDRRPRILALMADLLIAALALAALAVVLVVLFRAETLGRTYFAAGLVVMTLAAGVTGVLLYRSHRPAEKAPVTPSFSAQAGLGAAARRLALKLPRGDRYPQAAILLLDPPRPGPDPWTGDLSLICSTPGKGDDVQHCAGEDERVWSADPLERLSVVARAAGDPFAGPQACAEANGVSYQSQYLELEAGRAYCMRRTADPRHVVAFRIPAFPVEKPVPTSLTIETAVWAV</sequence>
<proteinExistence type="predicted"/>
<comment type="caution">
    <text evidence="3">The sequence shown here is derived from an EMBL/GenBank/DDBJ whole genome shotgun (WGS) entry which is preliminary data.</text>
</comment>
<keyword evidence="2" id="KW-1133">Transmembrane helix</keyword>
<evidence type="ECO:0000256" key="1">
    <source>
        <dbReference type="SAM" id="MobiDB-lite"/>
    </source>
</evidence>
<dbReference type="EMBL" id="BOMW01000075">
    <property type="protein sequence ID" value="GIF09096.1"/>
    <property type="molecule type" value="Genomic_DNA"/>
</dbReference>
<evidence type="ECO:0000313" key="4">
    <source>
        <dbReference type="Proteomes" id="UP000629619"/>
    </source>
</evidence>
<organism evidence="3 4">
    <name type="scientific">Actinoplanes siamensis</name>
    <dbReference type="NCBI Taxonomy" id="1223317"/>
    <lineage>
        <taxon>Bacteria</taxon>
        <taxon>Bacillati</taxon>
        <taxon>Actinomycetota</taxon>
        <taxon>Actinomycetes</taxon>
        <taxon>Micromonosporales</taxon>
        <taxon>Micromonosporaceae</taxon>
        <taxon>Actinoplanes</taxon>
    </lineage>
</organism>
<name>A0A919TN50_9ACTN</name>
<keyword evidence="2" id="KW-0812">Transmembrane</keyword>
<evidence type="ECO:0000313" key="3">
    <source>
        <dbReference type="EMBL" id="GIF09096.1"/>
    </source>
</evidence>
<keyword evidence="4" id="KW-1185">Reference proteome</keyword>
<accession>A0A919TN50</accession>
<feature type="region of interest" description="Disordered" evidence="1">
    <location>
        <begin position="1"/>
        <end position="25"/>
    </location>
</feature>
<gene>
    <name evidence="3" type="ORF">Asi03nite_66340</name>
</gene>
<feature type="transmembrane region" description="Helical" evidence="2">
    <location>
        <begin position="68"/>
        <end position="89"/>
    </location>
</feature>
<dbReference type="Proteomes" id="UP000629619">
    <property type="component" value="Unassembled WGS sequence"/>
</dbReference>
<feature type="transmembrane region" description="Helical" evidence="2">
    <location>
        <begin position="35"/>
        <end position="62"/>
    </location>
</feature>
<evidence type="ECO:0000256" key="2">
    <source>
        <dbReference type="SAM" id="Phobius"/>
    </source>
</evidence>
<dbReference type="AlphaFoldDB" id="A0A919TN50"/>